<sequence length="110" mass="10944">MNKRMLGGLVTAAVLGTVMSSAMARVYTDSDGNRMECTTQTVQTKGNHPIAGPVVGAVIGGVVGNQIGGGSGKDIATGVGAAGGAIAGQQVNKNRVESGTTTQEVCRRIG</sequence>
<dbReference type="RefSeq" id="WP_211346588.1">
    <property type="nucleotide sequence ID" value="NZ_MWIN01000026.1"/>
</dbReference>
<dbReference type="GO" id="GO:0019867">
    <property type="term" value="C:outer membrane"/>
    <property type="evidence" value="ECO:0007669"/>
    <property type="project" value="InterPro"/>
</dbReference>
<evidence type="ECO:0000256" key="3">
    <source>
        <dbReference type="SAM" id="SignalP"/>
    </source>
</evidence>
<protein>
    <submittedName>
        <fullName evidence="5">Glycine zipper 2TM protein</fullName>
    </submittedName>
</protein>
<comment type="subcellular location">
    <subcellularLocation>
        <location evidence="1">Membrane</location>
    </subcellularLocation>
</comment>
<feature type="signal peptide" evidence="3">
    <location>
        <begin position="1"/>
        <end position="24"/>
    </location>
</feature>
<keyword evidence="2" id="KW-0472">Membrane</keyword>
<evidence type="ECO:0000259" key="4">
    <source>
        <dbReference type="Pfam" id="PF05433"/>
    </source>
</evidence>
<organism evidence="5 6">
    <name type="scientific">Panacagrimonas perspica</name>
    <dbReference type="NCBI Taxonomy" id="381431"/>
    <lineage>
        <taxon>Bacteria</taxon>
        <taxon>Pseudomonadati</taxon>
        <taxon>Pseudomonadota</taxon>
        <taxon>Gammaproteobacteria</taxon>
        <taxon>Nevskiales</taxon>
        <taxon>Nevskiaceae</taxon>
        <taxon>Panacagrimonas</taxon>
    </lineage>
</organism>
<gene>
    <name evidence="5" type="ORF">DFR24_1489</name>
</gene>
<dbReference type="PANTHER" id="PTHR35603:SF2">
    <property type="entry name" value="OUTER MEMBRANE LIPOPROTEIN"/>
    <property type="match status" value="1"/>
</dbReference>
<evidence type="ECO:0000313" key="6">
    <source>
        <dbReference type="Proteomes" id="UP000295341"/>
    </source>
</evidence>
<dbReference type="EMBL" id="SOBT01000008">
    <property type="protein sequence ID" value="TDU32101.1"/>
    <property type="molecule type" value="Genomic_DNA"/>
</dbReference>
<evidence type="ECO:0000256" key="2">
    <source>
        <dbReference type="ARBA" id="ARBA00023136"/>
    </source>
</evidence>
<dbReference type="AlphaFoldDB" id="A0A4R7PES3"/>
<reference evidence="5 6" key="1">
    <citation type="submission" date="2019-03" db="EMBL/GenBank/DDBJ databases">
        <title>Genomic Encyclopedia of Type Strains, Phase IV (KMG-IV): sequencing the most valuable type-strain genomes for metagenomic binning, comparative biology and taxonomic classification.</title>
        <authorList>
            <person name="Goeker M."/>
        </authorList>
    </citation>
    <scope>NUCLEOTIDE SEQUENCE [LARGE SCALE GENOMIC DNA]</scope>
    <source>
        <strain evidence="5 6">DSM 26377</strain>
    </source>
</reference>
<feature type="chain" id="PRO_5020526054" evidence="3">
    <location>
        <begin position="25"/>
        <end position="110"/>
    </location>
</feature>
<dbReference type="Proteomes" id="UP000295341">
    <property type="component" value="Unassembled WGS sequence"/>
</dbReference>
<dbReference type="Pfam" id="PF05433">
    <property type="entry name" value="Rick_17kDa_Anti"/>
    <property type="match status" value="1"/>
</dbReference>
<dbReference type="InterPro" id="IPR051407">
    <property type="entry name" value="Bact_OM_lipoprot/Surf_antigen"/>
</dbReference>
<comment type="caution">
    <text evidence="5">The sequence shown here is derived from an EMBL/GenBank/DDBJ whole genome shotgun (WGS) entry which is preliminary data.</text>
</comment>
<feature type="domain" description="Glycine zipper 2TM" evidence="4">
    <location>
        <begin position="54"/>
        <end position="91"/>
    </location>
</feature>
<name>A0A4R7PES3_9GAMM</name>
<dbReference type="PANTHER" id="PTHR35603">
    <property type="match status" value="1"/>
</dbReference>
<evidence type="ECO:0000256" key="1">
    <source>
        <dbReference type="ARBA" id="ARBA00004370"/>
    </source>
</evidence>
<proteinExistence type="predicted"/>
<evidence type="ECO:0000313" key="5">
    <source>
        <dbReference type="EMBL" id="TDU32101.1"/>
    </source>
</evidence>
<keyword evidence="3" id="KW-0732">Signal</keyword>
<keyword evidence="6" id="KW-1185">Reference proteome</keyword>
<dbReference type="InterPro" id="IPR008816">
    <property type="entry name" value="Gly_zipper_2TM_dom"/>
</dbReference>
<accession>A0A4R7PES3</accession>